<dbReference type="EMBL" id="CP032509">
    <property type="protein sequence ID" value="AZN72740.1"/>
    <property type="molecule type" value="Genomic_DNA"/>
</dbReference>
<protein>
    <submittedName>
        <fullName evidence="2">Gene transfer agent family protein</fullName>
    </submittedName>
</protein>
<dbReference type="KEGG" id="abaw:D5400_16960"/>
<feature type="region of interest" description="Disordered" evidence="1">
    <location>
        <begin position="102"/>
        <end position="127"/>
    </location>
</feature>
<proteinExistence type="predicted"/>
<accession>A0A3Q8XQC9</accession>
<evidence type="ECO:0000313" key="2">
    <source>
        <dbReference type="EMBL" id="AZN72740.1"/>
    </source>
</evidence>
<dbReference type="AlphaFoldDB" id="A0A3Q8XQC9"/>
<dbReference type="RefSeq" id="WP_126011067.1">
    <property type="nucleotide sequence ID" value="NZ_CP032509.1"/>
</dbReference>
<sequence length="127" mass="13518">MSRSATVELTWADGDYTFRLGWGELVRLQEACDAGPYFVLGRLQDGTWRMQDISETLRLGLIGGGKAPADATKLVKAWVQDRPPMENLAFAQGVLGAALMGSTDETPGEIGAGNLKDSSSTLSPEAS</sequence>
<feature type="compositionally biased region" description="Polar residues" evidence="1">
    <location>
        <begin position="116"/>
        <end position="127"/>
    </location>
</feature>
<dbReference type="Pfam" id="PF11836">
    <property type="entry name" value="Phage_TAC_11"/>
    <property type="match status" value="1"/>
</dbReference>
<gene>
    <name evidence="2" type="ORF">D5400_16960</name>
</gene>
<evidence type="ECO:0000256" key="1">
    <source>
        <dbReference type="SAM" id="MobiDB-lite"/>
    </source>
</evidence>
<evidence type="ECO:0000313" key="3">
    <source>
        <dbReference type="Proteomes" id="UP000268192"/>
    </source>
</evidence>
<dbReference type="Proteomes" id="UP000268192">
    <property type="component" value="Chromosome"/>
</dbReference>
<reference evidence="2 3" key="1">
    <citation type="submission" date="2018-09" db="EMBL/GenBank/DDBJ databases">
        <title>Marinorhizobium profundi gen. nov., sp. nov., isolated from a deep-sea sediment sample from the New Britain Trench and proposal of Marinorhizobiaceae fam. nov. in the order Rhizobiales of the class Alphaproteobacteria.</title>
        <authorList>
            <person name="Cao J."/>
        </authorList>
    </citation>
    <scope>NUCLEOTIDE SEQUENCE [LARGE SCALE GENOMIC DNA]</scope>
    <source>
        <strain evidence="2 3">WS11</strain>
    </source>
</reference>
<name>A0A3Q8XQC9_9HYPH</name>
<organism evidence="2 3">
    <name type="scientific">Georhizobium profundi</name>
    <dbReference type="NCBI Taxonomy" id="2341112"/>
    <lineage>
        <taxon>Bacteria</taxon>
        <taxon>Pseudomonadati</taxon>
        <taxon>Pseudomonadota</taxon>
        <taxon>Alphaproteobacteria</taxon>
        <taxon>Hyphomicrobiales</taxon>
        <taxon>Rhizobiaceae</taxon>
        <taxon>Georhizobium</taxon>
    </lineage>
</organism>
<dbReference type="InterPro" id="IPR021791">
    <property type="entry name" value="Phage_TAC_11"/>
</dbReference>
<keyword evidence="3" id="KW-1185">Reference proteome</keyword>
<dbReference type="OrthoDB" id="7509188at2"/>